<accession>A0A6B0V065</accession>
<feature type="chain" id="PRO_5025476455" evidence="1">
    <location>
        <begin position="18"/>
        <end position="188"/>
    </location>
</feature>
<evidence type="ECO:0000256" key="1">
    <source>
        <dbReference type="SAM" id="SignalP"/>
    </source>
</evidence>
<dbReference type="AlphaFoldDB" id="A0A6B0V065"/>
<proteinExistence type="predicted"/>
<name>A0A6B0V065_IXORI</name>
<dbReference type="EMBL" id="GIFC01013444">
    <property type="protein sequence ID" value="MXU95527.1"/>
    <property type="molecule type" value="Transcribed_RNA"/>
</dbReference>
<feature type="signal peptide" evidence="1">
    <location>
        <begin position="1"/>
        <end position="17"/>
    </location>
</feature>
<protein>
    <submittedName>
        <fullName evidence="2">Putative secreted protein</fullName>
    </submittedName>
</protein>
<reference evidence="2" key="1">
    <citation type="submission" date="2019-12" db="EMBL/GenBank/DDBJ databases">
        <title>An insight into the sialome of adult female Ixodes ricinus ticks feeding for 6 days.</title>
        <authorList>
            <person name="Perner J."/>
            <person name="Ribeiro J.M.C."/>
        </authorList>
    </citation>
    <scope>NUCLEOTIDE SEQUENCE</scope>
    <source>
        <strain evidence="2">Semi-engorged</strain>
        <tissue evidence="2">Salivary glands</tissue>
    </source>
</reference>
<evidence type="ECO:0000313" key="2">
    <source>
        <dbReference type="EMBL" id="MXU95527.1"/>
    </source>
</evidence>
<sequence>MLCFVYPWLCCLTTVFSFFVADPVAEIYKERSLSRLMAVSFLIKSRLALVGEGRIFIRTLISLASQFTLCFRFEVPVPRARKNGPLVLGNGASLEEHALLDAAFFSILAVVPRGPRHRQVPRALVRGVSIQVIFELAKHWLRAPRSNGSSIVGPRVAKSLWDGTNSSDSEHQKRIPAVCKSCSRNRTT</sequence>
<keyword evidence="1" id="KW-0732">Signal</keyword>
<organism evidence="2">
    <name type="scientific">Ixodes ricinus</name>
    <name type="common">Common tick</name>
    <name type="synonym">Acarus ricinus</name>
    <dbReference type="NCBI Taxonomy" id="34613"/>
    <lineage>
        <taxon>Eukaryota</taxon>
        <taxon>Metazoa</taxon>
        <taxon>Ecdysozoa</taxon>
        <taxon>Arthropoda</taxon>
        <taxon>Chelicerata</taxon>
        <taxon>Arachnida</taxon>
        <taxon>Acari</taxon>
        <taxon>Parasitiformes</taxon>
        <taxon>Ixodida</taxon>
        <taxon>Ixodoidea</taxon>
        <taxon>Ixodidae</taxon>
        <taxon>Ixodinae</taxon>
        <taxon>Ixodes</taxon>
    </lineage>
</organism>